<reference evidence="2 3" key="1">
    <citation type="journal article" date="2012" name="Sci. Rep.">
        <title>Genomic perspectives on the evolution of fungal entomopathogenicity in Beauveria bassiana.</title>
        <authorList>
            <person name="Xiao G."/>
            <person name="Ying S.H."/>
            <person name="Zheng P."/>
            <person name="Wang Z.L."/>
            <person name="Zhang S."/>
            <person name="Xie X.Q."/>
            <person name="Shang Y."/>
            <person name="St Leger R.J."/>
            <person name="Zhao G.P."/>
            <person name="Wang C."/>
            <person name="Feng M.G."/>
        </authorList>
    </citation>
    <scope>NUCLEOTIDE SEQUENCE [LARGE SCALE GENOMIC DNA]</scope>
    <source>
        <strain evidence="2 3">ARSEF 2860</strain>
    </source>
</reference>
<feature type="compositionally biased region" description="Pro residues" evidence="1">
    <location>
        <begin position="71"/>
        <end position="83"/>
    </location>
</feature>
<gene>
    <name evidence="2" type="ORF">BBA_09421</name>
</gene>
<dbReference type="RefSeq" id="XP_008602740.1">
    <property type="nucleotide sequence ID" value="XM_008604518.1"/>
</dbReference>
<dbReference type="InParanoid" id="J4KL62"/>
<dbReference type="HOGENOM" id="CLU_1503193_0_0_1"/>
<name>J4KL62_BEAB2</name>
<dbReference type="GeneID" id="19892433"/>
<evidence type="ECO:0000313" key="2">
    <source>
        <dbReference type="EMBL" id="EJP61649.1"/>
    </source>
</evidence>
<proteinExistence type="predicted"/>
<organism evidence="2 3">
    <name type="scientific">Beauveria bassiana (strain ARSEF 2860)</name>
    <name type="common">White muscardine disease fungus</name>
    <name type="synonym">Tritirachium shiotae</name>
    <dbReference type="NCBI Taxonomy" id="655819"/>
    <lineage>
        <taxon>Eukaryota</taxon>
        <taxon>Fungi</taxon>
        <taxon>Dikarya</taxon>
        <taxon>Ascomycota</taxon>
        <taxon>Pezizomycotina</taxon>
        <taxon>Sordariomycetes</taxon>
        <taxon>Hypocreomycetidae</taxon>
        <taxon>Hypocreales</taxon>
        <taxon>Cordycipitaceae</taxon>
        <taxon>Beauveria</taxon>
    </lineage>
</organism>
<keyword evidence="3" id="KW-1185">Reference proteome</keyword>
<dbReference type="AlphaFoldDB" id="J4KL62"/>
<evidence type="ECO:0000313" key="3">
    <source>
        <dbReference type="Proteomes" id="UP000002762"/>
    </source>
</evidence>
<dbReference type="Proteomes" id="UP000002762">
    <property type="component" value="Unassembled WGS sequence"/>
</dbReference>
<feature type="region of interest" description="Disordered" evidence="1">
    <location>
        <begin position="156"/>
        <end position="179"/>
    </location>
</feature>
<feature type="compositionally biased region" description="Basic and acidic residues" evidence="1">
    <location>
        <begin position="164"/>
        <end position="179"/>
    </location>
</feature>
<protein>
    <submittedName>
        <fullName evidence="2">Uncharacterized protein</fullName>
    </submittedName>
</protein>
<accession>J4KL62</accession>
<sequence length="179" mass="19764">MSPTSFHGMPPVTTLRTWTTDSIRSESAWPYVRHLIKSYSNRPYNRGHVVQASISYMPNIISSVDETDSPAPAPSLPSLPSLPPNEARPTANDPTTQQDWGQCHALHPLRIKKQVPQTAGHRAADAHGGSMETCQGRPCYQMCLVFSVLFVPPPSRQCATPHSSSDHKERDCIGHERSV</sequence>
<evidence type="ECO:0000256" key="1">
    <source>
        <dbReference type="SAM" id="MobiDB-lite"/>
    </source>
</evidence>
<feature type="region of interest" description="Disordered" evidence="1">
    <location>
        <begin position="65"/>
        <end position="100"/>
    </location>
</feature>
<dbReference type="EMBL" id="JH725202">
    <property type="protein sequence ID" value="EJP61649.1"/>
    <property type="molecule type" value="Genomic_DNA"/>
</dbReference>